<dbReference type="InterPro" id="IPR009081">
    <property type="entry name" value="PP-bd_ACP"/>
</dbReference>
<evidence type="ECO:0000256" key="3">
    <source>
        <dbReference type="ARBA" id="ARBA00022679"/>
    </source>
</evidence>
<dbReference type="PROSITE" id="PS50075">
    <property type="entry name" value="CARRIER"/>
    <property type="match status" value="1"/>
</dbReference>
<sequence length="864" mass="90011">MSDRIDDAGADAGQDDGLVAVVGLACRYPGAENADEFWHNLVRGRETVTRFPRRPTPRGGSEYTPARGLLKDPEWFDADYFGFSPREARLLNPQHRVFLECAVEALEDAGQDPDRHSGRVGVYAGSTDTAYAQLLKERRDELPSVTDMEILVANAPDYLASRVAYKLGLRGPAVVVQAACATSLVAVHTAVQALLSGDCDLALAGGVAVRVPAKESPYIEGGIISADGVCRTFDAAAGGTVGGDGVGIVVLKRLADARADGDRIRAVLRGSAVNNDGSDRVGFTAPSVSGQAAVIREAQLVAGVDADTVTYVEAHGTATPLGDPIEITALTRAFREDTDRAGFCGIGAVKTNIGHTDAAAGAAGLIKTVLALEHGVLPPSLNYTAPNPGIDFASSPFEVVTEVREWRPDGGVPRRAGVSSFGIGGTNAHVILEQAPEPARTGAEPGAVEPGPQLLVLSARTETALDTLTGRLAAHLRDRPGLALPDVAWTLQTGRRELPVRRCAVVDGPADAVRVLDGLDRGRLTDSAAAAPAGPLTLFFPGTATRADTRDLSADPLFRRTVEECLALADPDAEVPEALDVFATELALGRLWQSWGVRAAAVAGHGTGALVAETVAGVYTVEDAVRLILTGAGAGRGPRPPRSPGRWRQRRHPPRPEHPGPHGGVPARTEDIQVSTAGADASAEDRGITLLPVLPEEAGALGARAALLTALGRLWLGGLSVDWSAVHGAGRRRKVALPTYPFERRRYVVEPLAPASPDATPKASPAPEAPTAVVPQASGAPDVLTAVSELFARTLGLESVGPDAGFFDLGGDSLVATQLLALARESFGVELESSVLYDAQTPAEFAALVADRLGGRTPEPAPVA</sequence>
<feature type="domain" description="Ketosynthase family 3 (KS3)" evidence="9">
    <location>
        <begin position="16"/>
        <end position="434"/>
    </location>
</feature>
<evidence type="ECO:0000256" key="5">
    <source>
        <dbReference type="ARBA" id="ARBA00023268"/>
    </source>
</evidence>
<dbReference type="Pfam" id="PF02801">
    <property type="entry name" value="Ketoacyl-synt_C"/>
    <property type="match status" value="1"/>
</dbReference>
<keyword evidence="4" id="KW-0045">Antibiotic biosynthesis</keyword>
<evidence type="ECO:0000313" key="10">
    <source>
        <dbReference type="EMBL" id="UXY19845.1"/>
    </source>
</evidence>
<dbReference type="Gene3D" id="3.40.47.10">
    <property type="match status" value="1"/>
</dbReference>
<dbReference type="InterPro" id="IPR020841">
    <property type="entry name" value="PKS_Beta-ketoAc_synthase_dom"/>
</dbReference>
<dbReference type="PROSITE" id="PS00606">
    <property type="entry name" value="KS3_1"/>
    <property type="match status" value="1"/>
</dbReference>
<dbReference type="PROSITE" id="PS00012">
    <property type="entry name" value="PHOSPHOPANTETHEINE"/>
    <property type="match status" value="1"/>
</dbReference>
<dbReference type="Pfam" id="PF00550">
    <property type="entry name" value="PP-binding"/>
    <property type="match status" value="1"/>
</dbReference>
<evidence type="ECO:0000313" key="11">
    <source>
        <dbReference type="Proteomes" id="UP001061298"/>
    </source>
</evidence>
<dbReference type="PANTHER" id="PTHR43775">
    <property type="entry name" value="FATTY ACID SYNTHASE"/>
    <property type="match status" value="1"/>
</dbReference>
<dbReference type="InterPro" id="IPR036736">
    <property type="entry name" value="ACP-like_sf"/>
</dbReference>
<protein>
    <submittedName>
        <fullName evidence="10">Phosphopantetheine-binding protein</fullName>
    </submittedName>
</protein>
<dbReference type="InterPro" id="IPR050091">
    <property type="entry name" value="PKS_NRPS_Biosynth_Enz"/>
</dbReference>
<evidence type="ECO:0000259" key="8">
    <source>
        <dbReference type="PROSITE" id="PS50075"/>
    </source>
</evidence>
<dbReference type="Gene3D" id="1.10.1240.100">
    <property type="match status" value="1"/>
</dbReference>
<dbReference type="InterPro" id="IPR016035">
    <property type="entry name" value="Acyl_Trfase/lysoPLipase"/>
</dbReference>
<dbReference type="PANTHER" id="PTHR43775:SF51">
    <property type="entry name" value="INACTIVE PHENOLPHTHIOCEROL SYNTHESIS POLYKETIDE SYNTHASE TYPE I PKS1-RELATED"/>
    <property type="match status" value="1"/>
</dbReference>
<dbReference type="Gene3D" id="3.30.70.3290">
    <property type="match status" value="1"/>
</dbReference>
<dbReference type="RefSeq" id="WP_263229962.1">
    <property type="nucleotide sequence ID" value="NZ_CP106793.1"/>
</dbReference>
<keyword evidence="6" id="KW-0012">Acyltransferase</keyword>
<evidence type="ECO:0000256" key="4">
    <source>
        <dbReference type="ARBA" id="ARBA00023194"/>
    </source>
</evidence>
<accession>A0ABY6DZS2</accession>
<dbReference type="InterPro" id="IPR014043">
    <property type="entry name" value="Acyl_transferase_dom"/>
</dbReference>
<reference evidence="10" key="1">
    <citation type="submission" date="2022-10" db="EMBL/GenBank/DDBJ databases">
        <authorList>
            <person name="Mo P."/>
        </authorList>
    </citation>
    <scope>NUCLEOTIDE SEQUENCE</scope>
    <source>
        <strain evidence="10">HUAS 13-4</strain>
    </source>
</reference>
<dbReference type="InterPro" id="IPR014031">
    <property type="entry name" value="Ketoacyl_synth_C"/>
</dbReference>
<dbReference type="SUPFAM" id="SSF52151">
    <property type="entry name" value="FabD/lysophospholipase-like"/>
    <property type="match status" value="1"/>
</dbReference>
<dbReference type="Gene3D" id="1.10.1200.10">
    <property type="entry name" value="ACP-like"/>
    <property type="match status" value="1"/>
</dbReference>
<feature type="domain" description="Carrier" evidence="8">
    <location>
        <begin position="778"/>
        <end position="853"/>
    </location>
</feature>
<proteinExistence type="predicted"/>
<dbReference type="PROSITE" id="PS52004">
    <property type="entry name" value="KS3_2"/>
    <property type="match status" value="1"/>
</dbReference>
<evidence type="ECO:0000256" key="2">
    <source>
        <dbReference type="ARBA" id="ARBA00022553"/>
    </source>
</evidence>
<dbReference type="InterPro" id="IPR001227">
    <property type="entry name" value="Ac_transferase_dom_sf"/>
</dbReference>
<evidence type="ECO:0000256" key="7">
    <source>
        <dbReference type="SAM" id="MobiDB-lite"/>
    </source>
</evidence>
<dbReference type="SMART" id="SM00823">
    <property type="entry name" value="PKS_PP"/>
    <property type="match status" value="1"/>
</dbReference>
<dbReference type="SUPFAM" id="SSF47336">
    <property type="entry name" value="ACP-like"/>
    <property type="match status" value="1"/>
</dbReference>
<keyword evidence="3" id="KW-0808">Transferase</keyword>
<gene>
    <name evidence="10" type="ORF">N8I84_14740</name>
</gene>
<keyword evidence="5" id="KW-0511">Multifunctional enzyme</keyword>
<keyword evidence="1" id="KW-0596">Phosphopantetheine</keyword>
<name>A0ABY6DZS2_9ACTN</name>
<dbReference type="EMBL" id="CP106793">
    <property type="protein sequence ID" value="UXY19845.1"/>
    <property type="molecule type" value="Genomic_DNA"/>
</dbReference>
<evidence type="ECO:0000256" key="1">
    <source>
        <dbReference type="ARBA" id="ARBA00022450"/>
    </source>
</evidence>
<evidence type="ECO:0000259" key="9">
    <source>
        <dbReference type="PROSITE" id="PS52004"/>
    </source>
</evidence>
<dbReference type="InterPro" id="IPR016039">
    <property type="entry name" value="Thiolase-like"/>
</dbReference>
<dbReference type="Pfam" id="PF00109">
    <property type="entry name" value="ketoacyl-synt"/>
    <property type="match status" value="1"/>
</dbReference>
<evidence type="ECO:0000256" key="6">
    <source>
        <dbReference type="ARBA" id="ARBA00023315"/>
    </source>
</evidence>
<dbReference type="Proteomes" id="UP001061298">
    <property type="component" value="Chromosome"/>
</dbReference>
<dbReference type="Gene3D" id="3.40.366.10">
    <property type="entry name" value="Malonyl-Coenzyme A Acyl Carrier Protein, domain 2"/>
    <property type="match status" value="1"/>
</dbReference>
<feature type="region of interest" description="Disordered" evidence="7">
    <location>
        <begin position="631"/>
        <end position="668"/>
    </location>
</feature>
<dbReference type="InterPro" id="IPR006162">
    <property type="entry name" value="Ppantetheine_attach_site"/>
</dbReference>
<dbReference type="InterPro" id="IPR014030">
    <property type="entry name" value="Ketoacyl_synth_N"/>
</dbReference>
<dbReference type="InterPro" id="IPR018201">
    <property type="entry name" value="Ketoacyl_synth_AS"/>
</dbReference>
<dbReference type="CDD" id="cd00833">
    <property type="entry name" value="PKS"/>
    <property type="match status" value="1"/>
</dbReference>
<keyword evidence="2" id="KW-0597">Phosphoprotein</keyword>
<dbReference type="InterPro" id="IPR020806">
    <property type="entry name" value="PKS_PP-bd"/>
</dbReference>
<keyword evidence="11" id="KW-1185">Reference proteome</keyword>
<organism evidence="10 11">
    <name type="scientific">Streptomyces cynarae</name>
    <dbReference type="NCBI Taxonomy" id="2981134"/>
    <lineage>
        <taxon>Bacteria</taxon>
        <taxon>Bacillati</taxon>
        <taxon>Actinomycetota</taxon>
        <taxon>Actinomycetes</taxon>
        <taxon>Kitasatosporales</taxon>
        <taxon>Streptomycetaceae</taxon>
        <taxon>Streptomyces</taxon>
    </lineage>
</organism>
<dbReference type="Pfam" id="PF16197">
    <property type="entry name" value="KAsynt_C_assoc"/>
    <property type="match status" value="1"/>
</dbReference>
<dbReference type="SUPFAM" id="SSF53901">
    <property type="entry name" value="Thiolase-like"/>
    <property type="match status" value="1"/>
</dbReference>
<dbReference type="SMART" id="SM00825">
    <property type="entry name" value="PKS_KS"/>
    <property type="match status" value="1"/>
</dbReference>
<dbReference type="SMART" id="SM00827">
    <property type="entry name" value="PKS_AT"/>
    <property type="match status" value="1"/>
</dbReference>
<feature type="region of interest" description="Disordered" evidence="7">
    <location>
        <begin position="754"/>
        <end position="773"/>
    </location>
</feature>
<dbReference type="InterPro" id="IPR032821">
    <property type="entry name" value="PKS_assoc"/>
</dbReference>